<dbReference type="PANTHER" id="PTHR21845:SF2">
    <property type="entry name" value="MATRIX-REMODELING-ASSOCIATED PROTEIN 7"/>
    <property type="match status" value="1"/>
</dbReference>
<dbReference type="PANTHER" id="PTHR21845">
    <property type="entry name" value="TRANSMEMBRANE ANCHOR PROTEIN 1"/>
    <property type="match status" value="1"/>
</dbReference>
<proteinExistence type="predicted"/>
<dbReference type="InterPro" id="IPR026622">
    <property type="entry name" value="Mxra7"/>
</dbReference>
<reference evidence="3" key="1">
    <citation type="submission" date="2023-08" db="EMBL/GenBank/DDBJ databases">
        <authorList>
            <person name="Alioto T."/>
            <person name="Alioto T."/>
            <person name="Gomez Garrido J."/>
        </authorList>
    </citation>
    <scope>NUCLEOTIDE SEQUENCE</scope>
</reference>
<protein>
    <recommendedName>
        <fullName evidence="2">Matrix-remodeling-associated protein 7 helical domain-containing protein</fullName>
    </recommendedName>
</protein>
<dbReference type="Proteomes" id="UP001162480">
    <property type="component" value="Chromosome 5"/>
</dbReference>
<accession>A0AA36AXR1</accession>
<dbReference type="Pfam" id="PF25473">
    <property type="entry name" value="MXRA7_helical"/>
    <property type="match status" value="1"/>
</dbReference>
<organism evidence="3 4">
    <name type="scientific">Octopus vulgaris</name>
    <name type="common">Common octopus</name>
    <dbReference type="NCBI Taxonomy" id="6645"/>
    <lineage>
        <taxon>Eukaryota</taxon>
        <taxon>Metazoa</taxon>
        <taxon>Spiralia</taxon>
        <taxon>Lophotrochozoa</taxon>
        <taxon>Mollusca</taxon>
        <taxon>Cephalopoda</taxon>
        <taxon>Coleoidea</taxon>
        <taxon>Octopodiformes</taxon>
        <taxon>Octopoda</taxon>
        <taxon>Incirrata</taxon>
        <taxon>Octopodidae</taxon>
        <taxon>Octopus</taxon>
    </lineage>
</organism>
<evidence type="ECO:0000256" key="1">
    <source>
        <dbReference type="SAM" id="Coils"/>
    </source>
</evidence>
<dbReference type="EMBL" id="OX597818">
    <property type="protein sequence ID" value="CAI9722807.1"/>
    <property type="molecule type" value="Genomic_DNA"/>
</dbReference>
<sequence length="120" mass="14157">MMGHKERLTCRITHQIIQMVTMTQRIARKHVSCEETQNPQTNSDIDPMQFCQHIPSEVKKAKQRLTLKNIQLSEKELEEERAIQRHQLEEMFNLMKAQGDKFGLADISEMKQQMNLYSIN</sequence>
<evidence type="ECO:0000259" key="2">
    <source>
        <dbReference type="Pfam" id="PF25473"/>
    </source>
</evidence>
<dbReference type="InterPro" id="IPR057534">
    <property type="entry name" value="MXRA7_helical"/>
</dbReference>
<evidence type="ECO:0000313" key="4">
    <source>
        <dbReference type="Proteomes" id="UP001162480"/>
    </source>
</evidence>
<gene>
    <name evidence="3" type="ORF">OCTVUL_1B029852</name>
</gene>
<keyword evidence="4" id="KW-1185">Reference proteome</keyword>
<keyword evidence="1" id="KW-0175">Coiled coil</keyword>
<dbReference type="AlphaFoldDB" id="A0AA36AXR1"/>
<feature type="coiled-coil region" evidence="1">
    <location>
        <begin position="58"/>
        <end position="87"/>
    </location>
</feature>
<feature type="domain" description="Matrix-remodeling-associated protein 7 helical" evidence="2">
    <location>
        <begin position="59"/>
        <end position="119"/>
    </location>
</feature>
<name>A0AA36AXR1_OCTVU</name>
<evidence type="ECO:0000313" key="3">
    <source>
        <dbReference type="EMBL" id="CAI9722807.1"/>
    </source>
</evidence>